<feature type="domain" description="Glycosyltransferase subfamily 4-like N-terminal" evidence="2">
    <location>
        <begin position="78"/>
        <end position="172"/>
    </location>
</feature>
<dbReference type="AlphaFoldDB" id="Q2LPU5"/>
<dbReference type="SUPFAM" id="SSF53756">
    <property type="entry name" value="UDP-Glycosyltransferase/glycogen phosphorylase"/>
    <property type="match status" value="1"/>
</dbReference>
<dbReference type="Proteomes" id="UP000001933">
    <property type="component" value="Chromosome"/>
</dbReference>
<dbReference type="Gene3D" id="3.40.50.2000">
    <property type="entry name" value="Glycogen Phosphorylase B"/>
    <property type="match status" value="2"/>
</dbReference>
<keyword evidence="3" id="KW-0808">Transferase</keyword>
<evidence type="ECO:0000313" key="3">
    <source>
        <dbReference type="EMBL" id="ABC76301.1"/>
    </source>
</evidence>
<dbReference type="EMBL" id="CP000252">
    <property type="protein sequence ID" value="ABC76301.1"/>
    <property type="molecule type" value="Genomic_DNA"/>
</dbReference>
<dbReference type="OrthoDB" id="509705at2"/>
<dbReference type="CDD" id="cd03801">
    <property type="entry name" value="GT4_PimA-like"/>
    <property type="match status" value="1"/>
</dbReference>
<keyword evidence="4" id="KW-1185">Reference proteome</keyword>
<dbReference type="DNASU" id="3885275"/>
<reference evidence="3 4" key="1">
    <citation type="journal article" date="2007" name="Proc. Natl. Acad. Sci. U.S.A.">
        <title>The genome of Syntrophus aciditrophicus: life at the thermodynamic limit of microbial growth.</title>
        <authorList>
            <person name="McInerney M.J."/>
            <person name="Rohlin L."/>
            <person name="Mouttaki H."/>
            <person name="Kim U."/>
            <person name="Krupp R.S."/>
            <person name="Rios-Hernandez L."/>
            <person name="Sieber J."/>
            <person name="Struchtemeyer C.G."/>
            <person name="Bhattacharyya A."/>
            <person name="Campbell J.W."/>
            <person name="Gunsalus R.P."/>
        </authorList>
    </citation>
    <scope>NUCLEOTIDE SEQUENCE [LARGE SCALE GENOMIC DNA]</scope>
    <source>
        <strain evidence="3 4">SB</strain>
    </source>
</reference>
<dbReference type="RefSeq" id="WP_011416335.1">
    <property type="nucleotide sequence ID" value="NC_007759.1"/>
</dbReference>
<dbReference type="STRING" id="56780.SYN_01106"/>
<dbReference type="EC" id="2.4.1.-" evidence="3"/>
<accession>Q2LPU5</accession>
<dbReference type="InterPro" id="IPR001296">
    <property type="entry name" value="Glyco_trans_1"/>
</dbReference>
<sequence length="384" mass="43783">MKVLVVDNSRWWGGAEKNLQTLVDNRSNAIEFNVLSDYPMSHNITYRDFCGVRYRFDNSYFIRYLDNKYQIKGMRIFRLIYKSLYLIPSLVRYNPDIVHFNLYRSSDILDIIVCKILRKKVVLHIRSLANRIKIAPLTIKLADAVICVSKSVKQGFSFTGNKYHVIYNGIDSKYYHLVPQDQAREKLGINLTSFVIGSIGNLEREKGHDVAVKALKKIIDDGNVVVALIIVGKDSTINESETKRILTLSKDLGVQGHIKIFSISHKDIHYVYSACDIVLTLCIDGEAFGMIPLEAAMHNRPVIATNVGACRETIIHNQTGLLCEPNSPVALVQAIDTIMKDKKYCDQLTESARNRVLHKYSADAYRDSVYKIYITITKENKRKL</sequence>
<gene>
    <name evidence="3" type="ORF">SYN_01106</name>
</gene>
<dbReference type="eggNOG" id="COG0438">
    <property type="taxonomic scope" value="Bacteria"/>
</dbReference>
<dbReference type="SMR" id="Q2LPU5"/>
<dbReference type="CAZy" id="GT4">
    <property type="family name" value="Glycosyltransferase Family 4"/>
</dbReference>
<evidence type="ECO:0000259" key="2">
    <source>
        <dbReference type="Pfam" id="PF13439"/>
    </source>
</evidence>
<dbReference type="InterPro" id="IPR028098">
    <property type="entry name" value="Glyco_trans_4-like_N"/>
</dbReference>
<keyword evidence="3" id="KW-0328">Glycosyltransferase</keyword>
<dbReference type="KEGG" id="sat:SYN_01106"/>
<dbReference type="InParanoid" id="Q2LPU5"/>
<organism evidence="3 4">
    <name type="scientific">Syntrophus aciditrophicus (strain SB)</name>
    <dbReference type="NCBI Taxonomy" id="56780"/>
    <lineage>
        <taxon>Bacteria</taxon>
        <taxon>Pseudomonadati</taxon>
        <taxon>Thermodesulfobacteriota</taxon>
        <taxon>Syntrophia</taxon>
        <taxon>Syntrophales</taxon>
        <taxon>Syntrophaceae</taxon>
        <taxon>Syntrophus</taxon>
    </lineage>
</organism>
<evidence type="ECO:0000313" key="4">
    <source>
        <dbReference type="Proteomes" id="UP000001933"/>
    </source>
</evidence>
<dbReference type="GO" id="GO:0016757">
    <property type="term" value="F:glycosyltransferase activity"/>
    <property type="evidence" value="ECO:0007669"/>
    <property type="project" value="UniProtKB-KW"/>
</dbReference>
<dbReference type="PANTHER" id="PTHR12526:SF627">
    <property type="entry name" value="D-RHAMNOSYLTRANSFERASE WBPZ"/>
    <property type="match status" value="1"/>
</dbReference>
<proteinExistence type="predicted"/>
<name>Q2LPU5_SYNAS</name>
<protein>
    <submittedName>
        <fullName evidence="3">Glycosyltransferase</fullName>
        <ecNumber evidence="3">2.4.1.-</ecNumber>
    </submittedName>
</protein>
<evidence type="ECO:0000259" key="1">
    <source>
        <dbReference type="Pfam" id="PF00534"/>
    </source>
</evidence>
<dbReference type="HOGENOM" id="CLU_719478_0_0_7"/>
<dbReference type="Pfam" id="PF00534">
    <property type="entry name" value="Glycos_transf_1"/>
    <property type="match status" value="1"/>
</dbReference>
<dbReference type="PANTHER" id="PTHR12526">
    <property type="entry name" value="GLYCOSYLTRANSFERASE"/>
    <property type="match status" value="1"/>
</dbReference>
<feature type="domain" description="Glycosyl transferase family 1" evidence="1">
    <location>
        <begin position="180"/>
        <end position="355"/>
    </location>
</feature>
<dbReference type="Pfam" id="PF13439">
    <property type="entry name" value="Glyco_transf_4"/>
    <property type="match status" value="1"/>
</dbReference>